<comment type="caution">
    <text evidence="1">The sequence shown here is derived from an EMBL/GenBank/DDBJ whole genome shotgun (WGS) entry which is preliminary data.</text>
</comment>
<accession>A0AAQ4F9P7</accession>
<dbReference type="AlphaFoldDB" id="A0AAQ4F9P7"/>
<dbReference type="Proteomes" id="UP001321473">
    <property type="component" value="Unassembled WGS sequence"/>
</dbReference>
<evidence type="ECO:0000313" key="1">
    <source>
        <dbReference type="EMBL" id="KAK8783786.1"/>
    </source>
</evidence>
<protein>
    <submittedName>
        <fullName evidence="1">Uncharacterized protein</fullName>
    </submittedName>
</protein>
<gene>
    <name evidence="1" type="ORF">V5799_009849</name>
</gene>
<reference evidence="1 2" key="1">
    <citation type="journal article" date="2023" name="Arcadia Sci">
        <title>De novo assembly of a long-read Amblyomma americanum tick genome.</title>
        <authorList>
            <person name="Chou S."/>
            <person name="Poskanzer K.E."/>
            <person name="Rollins M."/>
            <person name="Thuy-Boun P.S."/>
        </authorList>
    </citation>
    <scope>NUCLEOTIDE SEQUENCE [LARGE SCALE GENOMIC DNA]</scope>
    <source>
        <strain evidence="1">F_SG_1</strain>
        <tissue evidence="1">Salivary glands</tissue>
    </source>
</reference>
<proteinExistence type="predicted"/>
<name>A0AAQ4F9P7_AMBAM</name>
<organism evidence="1 2">
    <name type="scientific">Amblyomma americanum</name>
    <name type="common">Lone star tick</name>
    <dbReference type="NCBI Taxonomy" id="6943"/>
    <lineage>
        <taxon>Eukaryota</taxon>
        <taxon>Metazoa</taxon>
        <taxon>Ecdysozoa</taxon>
        <taxon>Arthropoda</taxon>
        <taxon>Chelicerata</taxon>
        <taxon>Arachnida</taxon>
        <taxon>Acari</taxon>
        <taxon>Parasitiformes</taxon>
        <taxon>Ixodida</taxon>
        <taxon>Ixodoidea</taxon>
        <taxon>Ixodidae</taxon>
        <taxon>Amblyomminae</taxon>
        <taxon>Amblyomma</taxon>
    </lineage>
</organism>
<evidence type="ECO:0000313" key="2">
    <source>
        <dbReference type="Proteomes" id="UP001321473"/>
    </source>
</evidence>
<keyword evidence="2" id="KW-1185">Reference proteome</keyword>
<sequence>MGECRTAGPCACHSNPKKLKLHQKAQHLVQFSPINIKLHMGLHDPLDQSGFTAHTGDDANYASGVIQVVFKKKKASRNHEGWLDFGRTQGEHQRVFQSLSICTSSVHIYSIVHKKRRQNL</sequence>
<dbReference type="EMBL" id="JARKHS020005186">
    <property type="protein sequence ID" value="KAK8783786.1"/>
    <property type="molecule type" value="Genomic_DNA"/>
</dbReference>